<keyword evidence="2" id="KW-1185">Reference proteome</keyword>
<proteinExistence type="predicted"/>
<dbReference type="Proteomes" id="UP000492821">
    <property type="component" value="Unassembled WGS sequence"/>
</dbReference>
<evidence type="ECO:0000313" key="2">
    <source>
        <dbReference type="Proteomes" id="UP000492821"/>
    </source>
</evidence>
<dbReference type="Gene3D" id="2.130.10.30">
    <property type="entry name" value="Regulator of chromosome condensation 1/beta-lactamase-inhibitor protein II"/>
    <property type="match status" value="1"/>
</dbReference>
<organism evidence="2 3">
    <name type="scientific">Panagrellus redivivus</name>
    <name type="common">Microworm</name>
    <dbReference type="NCBI Taxonomy" id="6233"/>
    <lineage>
        <taxon>Eukaryota</taxon>
        <taxon>Metazoa</taxon>
        <taxon>Ecdysozoa</taxon>
        <taxon>Nematoda</taxon>
        <taxon>Chromadorea</taxon>
        <taxon>Rhabditida</taxon>
        <taxon>Tylenchina</taxon>
        <taxon>Panagrolaimomorpha</taxon>
        <taxon>Panagrolaimoidea</taxon>
        <taxon>Panagrolaimidae</taxon>
        <taxon>Panagrellus</taxon>
    </lineage>
</organism>
<sequence>MPARPRLPVSALEPLTATRQPTPQPPSDASDSEPEFQVPSTSAASDRSNRKRRQVAQPVIPAHRPRPMTPAGNPIPAPAAPAELPQAEAAPAEHQPTQPEVAPIRSRRQARRRQPAKIVDTADIKGRDLPDAPPTVVGLHVLVGQKLAKADQKQIIRRPDFTAIRYGNGLVVAQGNLGGIKLGNHERNWELIYNDPADPIVAMDAGYEHLLLLSLKGRLFTIGSNAQGQLGSSRRQGLQRRCQTTLVSIRRTVLLKRKMPNGKVKKEHAIFRSISAAGNTSSAITVEDDIYHCGDGLGPVFA</sequence>
<dbReference type="AlphaFoldDB" id="A0A7E4URL3"/>
<evidence type="ECO:0000256" key="1">
    <source>
        <dbReference type="SAM" id="MobiDB-lite"/>
    </source>
</evidence>
<dbReference type="InterPro" id="IPR009091">
    <property type="entry name" value="RCC1/BLIP-II"/>
</dbReference>
<feature type="region of interest" description="Disordered" evidence="1">
    <location>
        <begin position="1"/>
        <end position="129"/>
    </location>
</feature>
<feature type="compositionally biased region" description="Basic and acidic residues" evidence="1">
    <location>
        <begin position="120"/>
        <end position="129"/>
    </location>
</feature>
<feature type="compositionally biased region" description="Basic residues" evidence="1">
    <location>
        <begin position="105"/>
        <end position="115"/>
    </location>
</feature>
<reference evidence="2" key="1">
    <citation type="journal article" date="2013" name="Genetics">
        <title>The draft genome and transcriptome of Panagrellus redivivus are shaped by the harsh demands of a free-living lifestyle.</title>
        <authorList>
            <person name="Srinivasan J."/>
            <person name="Dillman A.R."/>
            <person name="Macchietto M.G."/>
            <person name="Heikkinen L."/>
            <person name="Lakso M."/>
            <person name="Fracchia K.M."/>
            <person name="Antoshechkin I."/>
            <person name="Mortazavi A."/>
            <person name="Wong G."/>
            <person name="Sternberg P.W."/>
        </authorList>
    </citation>
    <scope>NUCLEOTIDE SEQUENCE [LARGE SCALE GENOMIC DNA]</scope>
    <source>
        <strain evidence="2">MT8872</strain>
    </source>
</reference>
<name>A0A7E4URL3_PANRE</name>
<dbReference type="SUPFAM" id="SSF50985">
    <property type="entry name" value="RCC1/BLIP-II"/>
    <property type="match status" value="1"/>
</dbReference>
<accession>A0A7E4URL3</accession>
<feature type="compositionally biased region" description="Low complexity" evidence="1">
    <location>
        <begin position="80"/>
        <end position="100"/>
    </location>
</feature>
<dbReference type="WBParaSite" id="Pan_g11938.t1">
    <property type="protein sequence ID" value="Pan_g11938.t1"/>
    <property type="gene ID" value="Pan_g11938"/>
</dbReference>
<reference evidence="3" key="2">
    <citation type="submission" date="2020-10" db="UniProtKB">
        <authorList>
            <consortium name="WormBaseParasite"/>
        </authorList>
    </citation>
    <scope>IDENTIFICATION</scope>
</reference>
<evidence type="ECO:0000313" key="3">
    <source>
        <dbReference type="WBParaSite" id="Pan_g11938.t1"/>
    </source>
</evidence>
<protein>
    <submittedName>
        <fullName evidence="3">CNH domain-containing protein</fullName>
    </submittedName>
</protein>